<dbReference type="InterPro" id="IPR001789">
    <property type="entry name" value="Sig_transdc_resp-reg_receiver"/>
</dbReference>
<dbReference type="PANTHER" id="PTHR45339:SF1">
    <property type="entry name" value="HYBRID SIGNAL TRANSDUCTION HISTIDINE KINASE J"/>
    <property type="match status" value="1"/>
</dbReference>
<keyword evidence="2 5" id="KW-0597">Phosphoprotein</keyword>
<keyword evidence="3" id="KW-0902">Two-component regulatory system</keyword>
<evidence type="ECO:0000259" key="6">
    <source>
        <dbReference type="PROSITE" id="PS50110"/>
    </source>
</evidence>
<dbReference type="Pfam" id="PF00072">
    <property type="entry name" value="Response_reg"/>
    <property type="match status" value="1"/>
</dbReference>
<dbReference type="PROSITE" id="PS50110">
    <property type="entry name" value="RESPONSE_REGULATORY"/>
    <property type="match status" value="1"/>
</dbReference>
<dbReference type="SUPFAM" id="SSF52172">
    <property type="entry name" value="CheY-like"/>
    <property type="match status" value="1"/>
</dbReference>
<dbReference type="Proteomes" id="UP000774000">
    <property type="component" value="Unassembled WGS sequence"/>
</dbReference>
<feature type="modified residue" description="4-aspartylphosphate" evidence="5">
    <location>
        <position position="98"/>
    </location>
</feature>
<comment type="caution">
    <text evidence="7">The sequence shown here is derived from an EMBL/GenBank/DDBJ whole genome shotgun (WGS) entry which is preliminary data.</text>
</comment>
<dbReference type="CDD" id="cd17546">
    <property type="entry name" value="REC_hyHK_CKI1_RcsC-like"/>
    <property type="match status" value="1"/>
</dbReference>
<organism evidence="7 8">
    <name type="scientific">Halanaerobacter jeridensis</name>
    <dbReference type="NCBI Taxonomy" id="706427"/>
    <lineage>
        <taxon>Bacteria</taxon>
        <taxon>Bacillati</taxon>
        <taxon>Bacillota</taxon>
        <taxon>Clostridia</taxon>
        <taxon>Halanaerobiales</taxon>
        <taxon>Halobacteroidaceae</taxon>
        <taxon>Halanaerobacter</taxon>
    </lineage>
</organism>
<evidence type="ECO:0000313" key="8">
    <source>
        <dbReference type="Proteomes" id="UP000774000"/>
    </source>
</evidence>
<accession>A0A938XPN5</accession>
<evidence type="ECO:0000313" key="7">
    <source>
        <dbReference type="EMBL" id="MBM7556872.1"/>
    </source>
</evidence>
<reference evidence="7" key="1">
    <citation type="submission" date="2021-01" db="EMBL/GenBank/DDBJ databases">
        <title>Genomic Encyclopedia of Type Strains, Phase IV (KMG-IV): sequencing the most valuable type-strain genomes for metagenomic binning, comparative biology and taxonomic classification.</title>
        <authorList>
            <person name="Goeker M."/>
        </authorList>
    </citation>
    <scope>NUCLEOTIDE SEQUENCE</scope>
    <source>
        <strain evidence="7">DSM 23230</strain>
    </source>
</reference>
<dbReference type="AlphaFoldDB" id="A0A938XPN5"/>
<evidence type="ECO:0000256" key="3">
    <source>
        <dbReference type="ARBA" id="ARBA00023012"/>
    </source>
</evidence>
<name>A0A938XPN5_9FIRM</name>
<protein>
    <recommendedName>
        <fullName evidence="1">Stage 0 sporulation protein A homolog</fullName>
    </recommendedName>
</protein>
<dbReference type="SMART" id="SM00448">
    <property type="entry name" value="REC"/>
    <property type="match status" value="1"/>
</dbReference>
<evidence type="ECO:0000256" key="5">
    <source>
        <dbReference type="PROSITE-ProRule" id="PRU00169"/>
    </source>
</evidence>
<dbReference type="PANTHER" id="PTHR45339">
    <property type="entry name" value="HYBRID SIGNAL TRANSDUCTION HISTIDINE KINASE J"/>
    <property type="match status" value="1"/>
</dbReference>
<dbReference type="InterPro" id="IPR011006">
    <property type="entry name" value="CheY-like_superfamily"/>
</dbReference>
<keyword evidence="8" id="KW-1185">Reference proteome</keyword>
<dbReference type="EMBL" id="JAFBDQ010000007">
    <property type="protein sequence ID" value="MBM7556872.1"/>
    <property type="molecule type" value="Genomic_DNA"/>
</dbReference>
<gene>
    <name evidence="7" type="ORF">JOC47_001723</name>
</gene>
<comment type="function">
    <text evidence="4">May play the central regulatory role in sporulation. It may be an element of the effector pathway responsible for the activation of sporulation genes in response to nutritional stress. Spo0A may act in concert with spo0H (a sigma factor) to control the expression of some genes that are critical to the sporulation process.</text>
</comment>
<sequence>MNGKINLESEVGEGSIFEIEFNRVEYEQKRETDSKDKSIDQEVEFNSAQILVVDDIASNRKLLTSILKEENLESVTASNGAEAIELAKEQKFDLILMDLKMPEVDGYQALTQIKEEGLNQSTPVLVLTASVTKEEIKEVNDVEFDAFLSKPIKREVEAVAK</sequence>
<dbReference type="Gene3D" id="3.40.50.2300">
    <property type="match status" value="1"/>
</dbReference>
<proteinExistence type="predicted"/>
<evidence type="ECO:0000256" key="1">
    <source>
        <dbReference type="ARBA" id="ARBA00018672"/>
    </source>
</evidence>
<feature type="domain" description="Response regulatory" evidence="6">
    <location>
        <begin position="49"/>
        <end position="161"/>
    </location>
</feature>
<evidence type="ECO:0000256" key="4">
    <source>
        <dbReference type="ARBA" id="ARBA00024867"/>
    </source>
</evidence>
<evidence type="ECO:0000256" key="2">
    <source>
        <dbReference type="ARBA" id="ARBA00022553"/>
    </source>
</evidence>
<dbReference type="GO" id="GO:0000160">
    <property type="term" value="P:phosphorelay signal transduction system"/>
    <property type="evidence" value="ECO:0007669"/>
    <property type="project" value="UniProtKB-KW"/>
</dbReference>